<feature type="region of interest" description="Disordered" evidence="1">
    <location>
        <begin position="351"/>
        <end position="384"/>
    </location>
</feature>
<proteinExistence type="predicted"/>
<gene>
    <name evidence="2" type="ORF">C8Q71DRAFT_727114</name>
</gene>
<sequence length="401" mass="41842">MPSLVRPWTQPSFAAGQTVTLVAQHTLPSLAVTCTPSARLQPFTKGLAIPSSTLERVKAEPRAPGEQVCAAPSPDHLVSLPTLGPPITRPVSRNPSSMSIRRLASNRPVLHCKVDLPPVPSFPSGSLRGNTPTVTPSLTPGQAASPFPLSLRQFTLAHSKTRNANASPITPIDQIMPRAPLSPPPLQVRPLALSRPHTRKLHLAAPLKLALHSDFIADSPPRTPVLGLGLEFAGTPYAAELAPPSPFLLDGPPGARSSLSPLASPIAPSMATTTNGCDTPSPQRDVSPPDPTKRRQSTTGSCAGAVSLHARARPPLRLSLPRRLSYNRSGFASSPGNGAATPTAIDEGLASPAVIGPQCGPGLTGMPKPGRPKSLVTKANHPGTPGVYAHLPRMVELGSYF</sequence>
<dbReference type="Proteomes" id="UP000814176">
    <property type="component" value="Unassembled WGS sequence"/>
</dbReference>
<feature type="compositionally biased region" description="Low complexity" evidence="1">
    <location>
        <begin position="251"/>
        <end position="269"/>
    </location>
</feature>
<evidence type="ECO:0000313" key="3">
    <source>
        <dbReference type="Proteomes" id="UP000814176"/>
    </source>
</evidence>
<dbReference type="EMBL" id="JADCUA010000028">
    <property type="protein sequence ID" value="KAH9830918.1"/>
    <property type="molecule type" value="Genomic_DNA"/>
</dbReference>
<evidence type="ECO:0000256" key="1">
    <source>
        <dbReference type="SAM" id="MobiDB-lite"/>
    </source>
</evidence>
<feature type="region of interest" description="Disordered" evidence="1">
    <location>
        <begin position="248"/>
        <end position="308"/>
    </location>
</feature>
<name>A0ABQ8K2G6_9APHY</name>
<evidence type="ECO:0000313" key="2">
    <source>
        <dbReference type="EMBL" id="KAH9830918.1"/>
    </source>
</evidence>
<protein>
    <submittedName>
        <fullName evidence="2">Uncharacterized protein</fullName>
    </submittedName>
</protein>
<organism evidence="2 3">
    <name type="scientific">Rhodofomes roseus</name>
    <dbReference type="NCBI Taxonomy" id="34475"/>
    <lineage>
        <taxon>Eukaryota</taxon>
        <taxon>Fungi</taxon>
        <taxon>Dikarya</taxon>
        <taxon>Basidiomycota</taxon>
        <taxon>Agaricomycotina</taxon>
        <taxon>Agaricomycetes</taxon>
        <taxon>Polyporales</taxon>
        <taxon>Rhodofomes</taxon>
    </lineage>
</organism>
<feature type="compositionally biased region" description="Polar residues" evidence="1">
    <location>
        <begin position="270"/>
        <end position="284"/>
    </location>
</feature>
<comment type="caution">
    <text evidence="2">The sequence shown here is derived from an EMBL/GenBank/DDBJ whole genome shotgun (WGS) entry which is preliminary data.</text>
</comment>
<keyword evidence="3" id="KW-1185">Reference proteome</keyword>
<dbReference type="GeneID" id="72002555"/>
<accession>A0ABQ8K2G6</accession>
<reference evidence="2 3" key="1">
    <citation type="journal article" date="2021" name="Environ. Microbiol.">
        <title>Gene family expansions and transcriptome signatures uncover fungal adaptations to wood decay.</title>
        <authorList>
            <person name="Hage H."/>
            <person name="Miyauchi S."/>
            <person name="Viragh M."/>
            <person name="Drula E."/>
            <person name="Min B."/>
            <person name="Chaduli D."/>
            <person name="Navarro D."/>
            <person name="Favel A."/>
            <person name="Norest M."/>
            <person name="Lesage-Meessen L."/>
            <person name="Balint B."/>
            <person name="Merenyi Z."/>
            <person name="de Eugenio L."/>
            <person name="Morin E."/>
            <person name="Martinez A.T."/>
            <person name="Baldrian P."/>
            <person name="Stursova M."/>
            <person name="Martinez M.J."/>
            <person name="Novotny C."/>
            <person name="Magnuson J.K."/>
            <person name="Spatafora J.W."/>
            <person name="Maurice S."/>
            <person name="Pangilinan J."/>
            <person name="Andreopoulos W."/>
            <person name="LaButti K."/>
            <person name="Hundley H."/>
            <person name="Na H."/>
            <person name="Kuo A."/>
            <person name="Barry K."/>
            <person name="Lipzen A."/>
            <person name="Henrissat B."/>
            <person name="Riley R."/>
            <person name="Ahrendt S."/>
            <person name="Nagy L.G."/>
            <person name="Grigoriev I.V."/>
            <person name="Martin F."/>
            <person name="Rosso M.N."/>
        </authorList>
    </citation>
    <scope>NUCLEOTIDE SEQUENCE [LARGE SCALE GENOMIC DNA]</scope>
    <source>
        <strain evidence="2 3">CIRM-BRFM 1785</strain>
    </source>
</reference>
<dbReference type="RefSeq" id="XP_047774165.1">
    <property type="nucleotide sequence ID" value="XM_047921823.1"/>
</dbReference>